<dbReference type="GeneID" id="8384111"/>
<dbReference type="PROSITE" id="PS51257">
    <property type="entry name" value="PROKAR_LIPOPROTEIN"/>
    <property type="match status" value="1"/>
</dbReference>
<dbReference type="Gene3D" id="3.40.50.1980">
    <property type="entry name" value="Nitrogenase molybdenum iron protein domain"/>
    <property type="match status" value="2"/>
</dbReference>
<sequence length="366" mass="38864">MVTRRGVLQTIGAGSLVGLAGCTGGLGASGAGTQADANEITDGYGRTVAVPGTVEDIVGVGPGALRQLAYLDATDRVVGVEDETESMLSAPYNLANPGLQERPVIGSAGPNAGGNPEAILAVDPDVICYYGDPSRAETLQRQTETPVVGLEIVDIVDNAARETMFDTWRLLGEILDKADRAEAVITFVEETVADLTDRAADLADSEAEQAYVGAISYKGSHGIETTRKRFPPFRFAGVENVAGEIDTDAASVQVSEEQLLAWDPARMFVAADNLGLAVEDLEANPAYQDLSAAVNGEIYTILPHASYHHNYGSILANAYFVGQTLYPDRFGDVDFESTVETIFETMLGAPLYESLLEAYPAYETVI</sequence>
<dbReference type="STRING" id="519442.Huta_1823"/>
<dbReference type="KEGG" id="hut:Huta_1823"/>
<dbReference type="RefSeq" id="WP_015789565.1">
    <property type="nucleotide sequence ID" value="NC_013158.1"/>
</dbReference>
<proteinExistence type="predicted"/>
<dbReference type="Proteomes" id="UP000002071">
    <property type="component" value="Chromosome"/>
</dbReference>
<protein>
    <submittedName>
        <fullName evidence="2">Periplasmic binding protein</fullName>
    </submittedName>
</protein>
<dbReference type="eggNOG" id="arCOG03303">
    <property type="taxonomic scope" value="Archaea"/>
</dbReference>
<dbReference type="PROSITE" id="PS51318">
    <property type="entry name" value="TAT"/>
    <property type="match status" value="1"/>
</dbReference>
<evidence type="ECO:0000259" key="1">
    <source>
        <dbReference type="PROSITE" id="PS50983"/>
    </source>
</evidence>
<accession>C7NSA6</accession>
<dbReference type="HOGENOM" id="CLU_038034_13_1_2"/>
<feature type="domain" description="Fe/B12 periplasmic-binding" evidence="1">
    <location>
        <begin position="56"/>
        <end position="329"/>
    </location>
</feature>
<keyword evidence="3" id="KW-1185">Reference proteome</keyword>
<dbReference type="InterPro" id="IPR006311">
    <property type="entry name" value="TAT_signal"/>
</dbReference>
<organism evidence="2 3">
    <name type="scientific">Halorhabdus utahensis (strain DSM 12940 / JCM 11049 / AX-2)</name>
    <dbReference type="NCBI Taxonomy" id="519442"/>
    <lineage>
        <taxon>Archaea</taxon>
        <taxon>Methanobacteriati</taxon>
        <taxon>Methanobacteriota</taxon>
        <taxon>Stenosarchaea group</taxon>
        <taxon>Halobacteria</taxon>
        <taxon>Halobacteriales</taxon>
        <taxon>Haloarculaceae</taxon>
        <taxon>Halorhabdus</taxon>
    </lineage>
</organism>
<reference evidence="2 3" key="1">
    <citation type="journal article" date="2009" name="Stand. Genomic Sci.">
        <title>Complete genome sequence of Halorhabdus utahensis type strain (AX-2).</title>
        <authorList>
            <person name="Anderson I."/>
            <person name="Tindall B.J."/>
            <person name="Pomrenke H."/>
            <person name="Goker M."/>
            <person name="Lapidus A."/>
            <person name="Nolan M."/>
            <person name="Copeland A."/>
            <person name="Glavina Del Rio T."/>
            <person name="Chen F."/>
            <person name="Tice H."/>
            <person name="Cheng J.F."/>
            <person name="Lucas S."/>
            <person name="Chertkov O."/>
            <person name="Bruce D."/>
            <person name="Brettin T."/>
            <person name="Detter J.C."/>
            <person name="Han C."/>
            <person name="Goodwin L."/>
            <person name="Land M."/>
            <person name="Hauser L."/>
            <person name="Chang Y.J."/>
            <person name="Jeffries C.D."/>
            <person name="Pitluck S."/>
            <person name="Pati A."/>
            <person name="Mavromatis K."/>
            <person name="Ivanova N."/>
            <person name="Ovchinnikova G."/>
            <person name="Chen A."/>
            <person name="Palaniappan K."/>
            <person name="Chain P."/>
            <person name="Rohde M."/>
            <person name="Bristow J."/>
            <person name="Eisen J.A."/>
            <person name="Markowitz V."/>
            <person name="Hugenholtz P."/>
            <person name="Kyrpides N.C."/>
            <person name="Klenk H.P."/>
        </authorList>
    </citation>
    <scope>NUCLEOTIDE SEQUENCE [LARGE SCALE GENOMIC DNA]</scope>
    <source>
        <strain evidence="3">DSM 12940 / JCM 11049 / AX-2</strain>
    </source>
</reference>
<name>C7NSA6_HALUD</name>
<dbReference type="PROSITE" id="PS50983">
    <property type="entry name" value="FE_B12_PBP"/>
    <property type="match status" value="1"/>
</dbReference>
<dbReference type="InterPro" id="IPR002491">
    <property type="entry name" value="ABC_transptr_periplasmic_BD"/>
</dbReference>
<dbReference type="PANTHER" id="PTHR30535:SF34">
    <property type="entry name" value="MOLYBDATE-BINDING PROTEIN MOLA"/>
    <property type="match status" value="1"/>
</dbReference>
<evidence type="ECO:0000313" key="3">
    <source>
        <dbReference type="Proteomes" id="UP000002071"/>
    </source>
</evidence>
<evidence type="ECO:0000313" key="2">
    <source>
        <dbReference type="EMBL" id="ACV11993.1"/>
    </source>
</evidence>
<dbReference type="InterPro" id="IPR050902">
    <property type="entry name" value="ABC_Transporter_SBP"/>
</dbReference>
<dbReference type="OrthoDB" id="24039at2157"/>
<dbReference type="EMBL" id="CP001687">
    <property type="protein sequence ID" value="ACV11993.1"/>
    <property type="molecule type" value="Genomic_DNA"/>
</dbReference>
<gene>
    <name evidence="2" type="ordered locus">Huta_1823</name>
</gene>
<dbReference type="Pfam" id="PF01497">
    <property type="entry name" value="Peripla_BP_2"/>
    <property type="match status" value="1"/>
</dbReference>
<dbReference type="AlphaFoldDB" id="C7NSA6"/>
<dbReference type="SUPFAM" id="SSF53807">
    <property type="entry name" value="Helical backbone' metal receptor"/>
    <property type="match status" value="1"/>
</dbReference>
<dbReference type="PANTHER" id="PTHR30535">
    <property type="entry name" value="VITAMIN B12-BINDING PROTEIN"/>
    <property type="match status" value="1"/>
</dbReference>